<dbReference type="OrthoDB" id="2413721at2"/>
<dbReference type="Proteomes" id="UP000595942">
    <property type="component" value="Chromosome"/>
</dbReference>
<accession>A0A143PFC4</accession>
<evidence type="ECO:0000313" key="2">
    <source>
        <dbReference type="EMBL" id="QQS81753.1"/>
    </source>
</evidence>
<feature type="transmembrane region" description="Helical" evidence="1">
    <location>
        <begin position="36"/>
        <end position="58"/>
    </location>
</feature>
<keyword evidence="1" id="KW-1133">Transmembrane helix</keyword>
<keyword evidence="5" id="KW-1185">Reference proteome</keyword>
<proteinExistence type="predicted"/>
<organism evidence="3 4">
    <name type="scientific">Staphylococcus condimenti</name>
    <dbReference type="NCBI Taxonomy" id="70255"/>
    <lineage>
        <taxon>Bacteria</taxon>
        <taxon>Bacillati</taxon>
        <taxon>Bacillota</taxon>
        <taxon>Bacilli</taxon>
        <taxon>Bacillales</taxon>
        <taxon>Staphylococcaceae</taxon>
        <taxon>Staphylococcus</taxon>
    </lineage>
</organism>
<dbReference type="AlphaFoldDB" id="A0A143PFC4"/>
<sequence>MKIILIILVIILLIANLIPNYIMYKRLKENGEATSRRALMIGIDAILLLLVVVGLYFATK</sequence>
<dbReference type="KEGG" id="scv:A4G25_11060"/>
<evidence type="ECO:0000313" key="4">
    <source>
        <dbReference type="Proteomes" id="UP000293854"/>
    </source>
</evidence>
<keyword evidence="1" id="KW-0472">Membrane</keyword>
<evidence type="ECO:0000313" key="5">
    <source>
        <dbReference type="Proteomes" id="UP000595942"/>
    </source>
</evidence>
<keyword evidence="1" id="KW-0812">Transmembrane</keyword>
<protein>
    <submittedName>
        <fullName evidence="3">Uncharacterized protein</fullName>
    </submittedName>
</protein>
<dbReference type="GeneID" id="93725894"/>
<feature type="transmembrane region" description="Helical" evidence="1">
    <location>
        <begin position="6"/>
        <end position="24"/>
    </location>
</feature>
<gene>
    <name evidence="3" type="ORF">EIG99_12200</name>
    <name evidence="2" type="ORF">I6J05_07415</name>
</gene>
<evidence type="ECO:0000256" key="1">
    <source>
        <dbReference type="SAM" id="Phobius"/>
    </source>
</evidence>
<dbReference type="EMBL" id="CP068073">
    <property type="protein sequence ID" value="QQS81753.1"/>
    <property type="molecule type" value="Genomic_DNA"/>
</dbReference>
<dbReference type="Proteomes" id="UP000293854">
    <property type="component" value="Unassembled WGS sequence"/>
</dbReference>
<reference evidence="3 4" key="1">
    <citation type="submission" date="2018-11" db="EMBL/GenBank/DDBJ databases">
        <title>Genomic profiling of Staphylococcus species from a Poultry farm system in KwaZulu-Natal, South Africa.</title>
        <authorList>
            <person name="Amoako D.G."/>
            <person name="Somboro A.M."/>
            <person name="Abia A.L.K."/>
            <person name="Bester L.A."/>
            <person name="Essack S.Y."/>
        </authorList>
    </citation>
    <scope>NUCLEOTIDE SEQUENCE [LARGE SCALE GENOMIC DNA]</scope>
    <source>
        <strain evidence="3 4">SA11</strain>
    </source>
</reference>
<reference evidence="2 5" key="2">
    <citation type="submission" date="2021-01" db="EMBL/GenBank/DDBJ databases">
        <title>FDA dAtabase for Regulatory Grade micrObial Sequences (FDA-ARGOS): Supporting development and validation of Infectious Disease Dx tests.</title>
        <authorList>
            <person name="Sproer C."/>
            <person name="Gronow S."/>
            <person name="Severitt S."/>
            <person name="Schroder I."/>
            <person name="Tallon L."/>
            <person name="Sadzewicz L."/>
            <person name="Zhao X."/>
            <person name="Boylan J."/>
            <person name="Ott S."/>
            <person name="Bowen H."/>
            <person name="Vavikolanu K."/>
            <person name="Mehta A."/>
            <person name="Aluvathingal J."/>
            <person name="Nadendla S."/>
            <person name="Lowell S."/>
            <person name="Myers T."/>
            <person name="Yan Y."/>
            <person name="Sichtig H."/>
        </authorList>
    </citation>
    <scope>NUCLEOTIDE SEQUENCE [LARGE SCALE GENOMIC DNA]</scope>
    <source>
        <strain evidence="2 5">FDAARGOS_1148</strain>
    </source>
</reference>
<dbReference type="EMBL" id="RQTE01000322">
    <property type="protein sequence ID" value="RZI00204.1"/>
    <property type="molecule type" value="Genomic_DNA"/>
</dbReference>
<dbReference type="RefSeq" id="WP_047131464.1">
    <property type="nucleotide sequence ID" value="NZ_CP015114.1"/>
</dbReference>
<name>A0A143PFC4_9STAP</name>
<evidence type="ECO:0000313" key="3">
    <source>
        <dbReference type="EMBL" id="RZI00204.1"/>
    </source>
</evidence>